<protein>
    <submittedName>
        <fullName evidence="1">Uncharacterized protein</fullName>
    </submittedName>
</protein>
<gene>
    <name evidence="1" type="ORF">NCTC13193_04953</name>
</gene>
<dbReference type="AlphaFoldDB" id="A0A3S4XV13"/>
<dbReference type="Proteomes" id="UP000270487">
    <property type="component" value="Chromosome"/>
</dbReference>
<accession>A0A3S4XV13</accession>
<evidence type="ECO:0000313" key="1">
    <source>
        <dbReference type="EMBL" id="VEI75402.1"/>
    </source>
</evidence>
<sequence length="189" mass="21267">MEIQEEKYLEDPGFRRKKFVYDNRIHHSYVFVAGGRVYTAVFGSLTTEQKFLDIGYNMPPDTPFPCNGMSEVYFDIYIDVESFGDFRHVEFHGLAGGVVLEQVALAMLAHYQAFDVGGFVFQAASGEIADKGRSVTLEETYDYILGLKSEPRYNKSTGLPKGTPRKLLPDSLKAYKDTSNGRACYAIMP</sequence>
<proteinExistence type="predicted"/>
<organism evidence="1 2">
    <name type="scientific">Serratia fonticola</name>
    <dbReference type="NCBI Taxonomy" id="47917"/>
    <lineage>
        <taxon>Bacteria</taxon>
        <taxon>Pseudomonadati</taxon>
        <taxon>Pseudomonadota</taxon>
        <taxon>Gammaproteobacteria</taxon>
        <taxon>Enterobacterales</taxon>
        <taxon>Yersiniaceae</taxon>
        <taxon>Serratia</taxon>
    </lineage>
</organism>
<reference evidence="1 2" key="1">
    <citation type="submission" date="2018-12" db="EMBL/GenBank/DDBJ databases">
        <authorList>
            <consortium name="Pathogen Informatics"/>
        </authorList>
    </citation>
    <scope>NUCLEOTIDE SEQUENCE [LARGE SCALE GENOMIC DNA]</scope>
    <source>
        <strain evidence="1 2">NCTC13193</strain>
    </source>
</reference>
<evidence type="ECO:0000313" key="2">
    <source>
        <dbReference type="Proteomes" id="UP000270487"/>
    </source>
</evidence>
<name>A0A3S4XV13_SERFO</name>
<dbReference type="RefSeq" id="WP_141132951.1">
    <property type="nucleotide sequence ID" value="NZ_CAMISM010000006.1"/>
</dbReference>
<dbReference type="EMBL" id="LR134492">
    <property type="protein sequence ID" value="VEI75402.1"/>
    <property type="molecule type" value="Genomic_DNA"/>
</dbReference>